<dbReference type="InterPro" id="IPR039110">
    <property type="entry name" value="KNL2-like"/>
</dbReference>
<organism evidence="4">
    <name type="scientific">Enterobius vermicularis</name>
    <name type="common">Human pinworm</name>
    <dbReference type="NCBI Taxonomy" id="51028"/>
    <lineage>
        <taxon>Eukaryota</taxon>
        <taxon>Metazoa</taxon>
        <taxon>Ecdysozoa</taxon>
        <taxon>Nematoda</taxon>
        <taxon>Chromadorea</taxon>
        <taxon>Rhabditida</taxon>
        <taxon>Spirurina</taxon>
        <taxon>Oxyuridomorpha</taxon>
        <taxon>Oxyuroidea</taxon>
        <taxon>Oxyuridae</taxon>
        <taxon>Enterobius</taxon>
    </lineage>
</organism>
<dbReference type="Pfam" id="PF09133">
    <property type="entry name" value="SANTA"/>
    <property type="match status" value="2"/>
</dbReference>
<proteinExistence type="predicted"/>
<reference evidence="4" key="1">
    <citation type="submission" date="2017-02" db="UniProtKB">
        <authorList>
            <consortium name="WormBaseParasite"/>
        </authorList>
    </citation>
    <scope>IDENTIFICATION</scope>
</reference>
<feature type="domain" description="SANTA" evidence="1">
    <location>
        <begin position="251"/>
        <end position="322"/>
    </location>
</feature>
<dbReference type="WBParaSite" id="EVEC_0001198301-mRNA-1">
    <property type="protein sequence ID" value="EVEC_0001198301-mRNA-1"/>
    <property type="gene ID" value="EVEC_0001198301"/>
</dbReference>
<dbReference type="OrthoDB" id="2195551at2759"/>
<protein>
    <submittedName>
        <fullName evidence="4">SANTA domain-containing protein</fullName>
    </submittedName>
</protein>
<evidence type="ECO:0000259" key="1">
    <source>
        <dbReference type="Pfam" id="PF09133"/>
    </source>
</evidence>
<evidence type="ECO:0000313" key="3">
    <source>
        <dbReference type="Proteomes" id="UP000274131"/>
    </source>
</evidence>
<dbReference type="STRING" id="51028.A0A0N4VM32"/>
<sequence length="386" mass="44844">MSARKKSIEKVVELRMWIFRVSRNTVLLVGIAAFRNVDTFSNSPDFSAAVSVHIGQVLEYEPELEVRIEGYRSKDFKDDCFRTWRSSKIVERFNSRTIYSSRTKYLLCGIIDVESALLIGYPHLIIECFKEGFPPDWKSVLQNHYIEIKKSLIRNVPWFINIISRDLICDRSGEGSSAEQSYSSKEDENHYLVEAFHGNRCSDLGIPKLERRSYCSSTVERPRNKLPFCQFCNWTFKFAVRDRGISTLFEKFGLVLEGFRLDQTCDWKTSCVIAVEPPDHLFTASTEYKLIGPMNTALALQQGYPMKFIRLFQKGFPDNWHTVISAFFDCFIEPELYESIQPLGHIRSNANKSLNDLQPFLSITNTEAEMKPKRRNRKKNNWLSED</sequence>
<reference evidence="2 3" key="2">
    <citation type="submission" date="2018-10" db="EMBL/GenBank/DDBJ databases">
        <authorList>
            <consortium name="Pathogen Informatics"/>
        </authorList>
    </citation>
    <scope>NUCLEOTIDE SEQUENCE [LARGE SCALE GENOMIC DNA]</scope>
</reference>
<evidence type="ECO:0000313" key="2">
    <source>
        <dbReference type="EMBL" id="VDD96477.1"/>
    </source>
</evidence>
<dbReference type="InterPro" id="IPR015216">
    <property type="entry name" value="SANTA"/>
</dbReference>
<dbReference type="Proteomes" id="UP000274131">
    <property type="component" value="Unassembled WGS sequence"/>
</dbReference>
<dbReference type="PANTHER" id="PTHR16124:SF3">
    <property type="entry name" value="MIS18-BINDING PROTEIN 1"/>
    <property type="match status" value="1"/>
</dbReference>
<name>A0A0N4VM32_ENTVE</name>
<evidence type="ECO:0000313" key="4">
    <source>
        <dbReference type="WBParaSite" id="EVEC_0001198301-mRNA-1"/>
    </source>
</evidence>
<feature type="domain" description="SANTA" evidence="1">
    <location>
        <begin position="64"/>
        <end position="139"/>
    </location>
</feature>
<keyword evidence="3" id="KW-1185">Reference proteome</keyword>
<dbReference type="PANTHER" id="PTHR16124">
    <property type="entry name" value="MIS18-BINDING PROTEIN 1"/>
    <property type="match status" value="1"/>
</dbReference>
<dbReference type="AlphaFoldDB" id="A0A0N4VM32"/>
<accession>A0A0N4VM32</accession>
<gene>
    <name evidence="2" type="ORF">EVEC_LOCUS11228</name>
</gene>
<dbReference type="EMBL" id="UXUI01011738">
    <property type="protein sequence ID" value="VDD96477.1"/>
    <property type="molecule type" value="Genomic_DNA"/>
</dbReference>
<dbReference type="GO" id="GO:0000775">
    <property type="term" value="C:chromosome, centromeric region"/>
    <property type="evidence" value="ECO:0007669"/>
    <property type="project" value="TreeGrafter"/>
</dbReference>